<comment type="caution">
    <text evidence="1">The sequence shown here is derived from an EMBL/GenBank/DDBJ whole genome shotgun (WGS) entry which is preliminary data.</text>
</comment>
<dbReference type="Pfam" id="PF00805">
    <property type="entry name" value="Pentapeptide"/>
    <property type="match status" value="1"/>
</dbReference>
<dbReference type="EMBL" id="NTFS01000366">
    <property type="protein sequence ID" value="PAX51600.1"/>
    <property type="molecule type" value="Genomic_DNA"/>
</dbReference>
<reference evidence="1 2" key="1">
    <citation type="submission" date="2017-08" db="EMBL/GenBank/DDBJ databases">
        <title>Draft genome sequence of filamentous cyanobacterium Calothrix elsteri CCALA 953.</title>
        <authorList>
            <person name="Gagunashvili A.N."/>
            <person name="Elster J."/>
            <person name="Andresson O.S."/>
        </authorList>
    </citation>
    <scope>NUCLEOTIDE SEQUENCE [LARGE SCALE GENOMIC DNA]</scope>
    <source>
        <strain evidence="1 2">CCALA 953</strain>
    </source>
</reference>
<proteinExistence type="predicted"/>
<dbReference type="Gene3D" id="2.160.20.80">
    <property type="entry name" value="E3 ubiquitin-protein ligase SopA"/>
    <property type="match status" value="1"/>
</dbReference>
<dbReference type="SUPFAM" id="SSF141571">
    <property type="entry name" value="Pentapeptide repeat-like"/>
    <property type="match status" value="1"/>
</dbReference>
<evidence type="ECO:0000313" key="2">
    <source>
        <dbReference type="Proteomes" id="UP000218238"/>
    </source>
</evidence>
<evidence type="ECO:0000313" key="1">
    <source>
        <dbReference type="EMBL" id="PAX51600.1"/>
    </source>
</evidence>
<protein>
    <recommendedName>
        <fullName evidence="3">Pentapeptide repeat-containing protein</fullName>
    </recommendedName>
</protein>
<sequence length="83" mass="9565">MLPIDYKWLVVWQIINGKFQGKDLTAADFTDANIEGADLRGFDLTNVKFNHANVQNTRFGWNQGISVVMQLELKQRGAYFEEK</sequence>
<dbReference type="RefSeq" id="WP_095724062.1">
    <property type="nucleotide sequence ID" value="NZ_NTFS01000366.1"/>
</dbReference>
<dbReference type="AlphaFoldDB" id="A0A2A2TCX0"/>
<name>A0A2A2TCX0_9CYAN</name>
<dbReference type="InterPro" id="IPR001646">
    <property type="entry name" value="5peptide_repeat"/>
</dbReference>
<dbReference type="OrthoDB" id="507495at2"/>
<keyword evidence="2" id="KW-1185">Reference proteome</keyword>
<accession>A0A2A2TCX0</accession>
<evidence type="ECO:0008006" key="3">
    <source>
        <dbReference type="Google" id="ProtNLM"/>
    </source>
</evidence>
<gene>
    <name evidence="1" type="ORF">CK510_23970</name>
</gene>
<dbReference type="Proteomes" id="UP000218238">
    <property type="component" value="Unassembled WGS sequence"/>
</dbReference>
<organism evidence="1 2">
    <name type="scientific">Brunnivagina elsteri CCALA 953</name>
    <dbReference type="NCBI Taxonomy" id="987040"/>
    <lineage>
        <taxon>Bacteria</taxon>
        <taxon>Bacillati</taxon>
        <taxon>Cyanobacteriota</taxon>
        <taxon>Cyanophyceae</taxon>
        <taxon>Nostocales</taxon>
        <taxon>Calotrichaceae</taxon>
        <taxon>Brunnivagina</taxon>
    </lineage>
</organism>